<evidence type="ECO:0000256" key="1">
    <source>
        <dbReference type="SAM" id="MobiDB-lite"/>
    </source>
</evidence>
<organism evidence="2 3">
    <name type="scientific">Portunus trituberculatus</name>
    <name type="common">Swimming crab</name>
    <name type="synonym">Neptunus trituberculatus</name>
    <dbReference type="NCBI Taxonomy" id="210409"/>
    <lineage>
        <taxon>Eukaryota</taxon>
        <taxon>Metazoa</taxon>
        <taxon>Ecdysozoa</taxon>
        <taxon>Arthropoda</taxon>
        <taxon>Crustacea</taxon>
        <taxon>Multicrustacea</taxon>
        <taxon>Malacostraca</taxon>
        <taxon>Eumalacostraca</taxon>
        <taxon>Eucarida</taxon>
        <taxon>Decapoda</taxon>
        <taxon>Pleocyemata</taxon>
        <taxon>Brachyura</taxon>
        <taxon>Eubrachyura</taxon>
        <taxon>Portunoidea</taxon>
        <taxon>Portunidae</taxon>
        <taxon>Portuninae</taxon>
        <taxon>Portunus</taxon>
    </lineage>
</organism>
<proteinExistence type="predicted"/>
<dbReference type="EMBL" id="VSRR010088193">
    <property type="protein sequence ID" value="MPC91572.1"/>
    <property type="molecule type" value="Genomic_DNA"/>
</dbReference>
<dbReference type="AlphaFoldDB" id="A0A5B7J5W2"/>
<evidence type="ECO:0000313" key="2">
    <source>
        <dbReference type="EMBL" id="MPC91572.1"/>
    </source>
</evidence>
<sequence length="155" mass="16873">MNTSTPCRPRTTRRVLFPLHHLPTADQQLTHSSRRGQTRRGRGGSGQRRGRRRDSPPASLGARALGTFCLAPAAGGRPRPRGSCAQGRQGLRQGGRRRPAGSGPRGSGAVQCARRGAGRAVPPYGLTSISLTHYILRHRTIQIKRTSFQQYSECL</sequence>
<comment type="caution">
    <text evidence="2">The sequence shown here is derived from an EMBL/GenBank/DDBJ whole genome shotgun (WGS) entry which is preliminary data.</text>
</comment>
<accession>A0A5B7J5W2</accession>
<name>A0A5B7J5W2_PORTR</name>
<protein>
    <submittedName>
        <fullName evidence="2">Uncharacterized protein</fullName>
    </submittedName>
</protein>
<feature type="region of interest" description="Disordered" evidence="1">
    <location>
        <begin position="1"/>
        <end position="113"/>
    </location>
</feature>
<reference evidence="2 3" key="1">
    <citation type="submission" date="2019-05" db="EMBL/GenBank/DDBJ databases">
        <title>Another draft genome of Portunus trituberculatus and its Hox gene families provides insights of decapod evolution.</title>
        <authorList>
            <person name="Jeong J.-H."/>
            <person name="Song I."/>
            <person name="Kim S."/>
            <person name="Choi T."/>
            <person name="Kim D."/>
            <person name="Ryu S."/>
            <person name="Kim W."/>
        </authorList>
    </citation>
    <scope>NUCLEOTIDE SEQUENCE [LARGE SCALE GENOMIC DNA]</scope>
    <source>
        <tissue evidence="2">Muscle</tissue>
    </source>
</reference>
<gene>
    <name evidence="2" type="ORF">E2C01_086617</name>
</gene>
<dbReference type="Proteomes" id="UP000324222">
    <property type="component" value="Unassembled WGS sequence"/>
</dbReference>
<evidence type="ECO:0000313" key="3">
    <source>
        <dbReference type="Proteomes" id="UP000324222"/>
    </source>
</evidence>
<keyword evidence="3" id="KW-1185">Reference proteome</keyword>
<feature type="compositionally biased region" description="Basic residues" evidence="1">
    <location>
        <begin position="32"/>
        <end position="52"/>
    </location>
</feature>